<dbReference type="AlphaFoldDB" id="X0U3G5"/>
<protein>
    <submittedName>
        <fullName evidence="2">Uncharacterized protein</fullName>
    </submittedName>
</protein>
<gene>
    <name evidence="2" type="ORF">S01H1_41479</name>
</gene>
<organism evidence="2">
    <name type="scientific">marine sediment metagenome</name>
    <dbReference type="NCBI Taxonomy" id="412755"/>
    <lineage>
        <taxon>unclassified sequences</taxon>
        <taxon>metagenomes</taxon>
        <taxon>ecological metagenomes</taxon>
    </lineage>
</organism>
<keyword evidence="1" id="KW-0812">Transmembrane</keyword>
<dbReference type="EMBL" id="BARS01026311">
    <property type="protein sequence ID" value="GAG00080.1"/>
    <property type="molecule type" value="Genomic_DNA"/>
</dbReference>
<feature type="transmembrane region" description="Helical" evidence="1">
    <location>
        <begin position="21"/>
        <end position="40"/>
    </location>
</feature>
<accession>X0U3G5</accession>
<evidence type="ECO:0000256" key="1">
    <source>
        <dbReference type="SAM" id="Phobius"/>
    </source>
</evidence>
<reference evidence="2" key="1">
    <citation type="journal article" date="2014" name="Front. Microbiol.">
        <title>High frequency of phylogenetically diverse reductive dehalogenase-homologous genes in deep subseafloor sedimentary metagenomes.</title>
        <authorList>
            <person name="Kawai M."/>
            <person name="Futagami T."/>
            <person name="Toyoda A."/>
            <person name="Takaki Y."/>
            <person name="Nishi S."/>
            <person name="Hori S."/>
            <person name="Arai W."/>
            <person name="Tsubouchi T."/>
            <person name="Morono Y."/>
            <person name="Uchiyama I."/>
            <person name="Ito T."/>
            <person name="Fujiyama A."/>
            <person name="Inagaki F."/>
            <person name="Takami H."/>
        </authorList>
    </citation>
    <scope>NUCLEOTIDE SEQUENCE</scope>
    <source>
        <strain evidence="2">Expedition CK06-06</strain>
    </source>
</reference>
<comment type="caution">
    <text evidence="2">The sequence shown here is derived from an EMBL/GenBank/DDBJ whole genome shotgun (WGS) entry which is preliminary data.</text>
</comment>
<sequence>DQPWLMLFNFKEMTPPPVSDVLVKLVGTVVVGTFLVILGLSK</sequence>
<keyword evidence="1" id="KW-1133">Transmembrane helix</keyword>
<keyword evidence="1" id="KW-0472">Membrane</keyword>
<feature type="non-terminal residue" evidence="2">
    <location>
        <position position="1"/>
    </location>
</feature>
<name>X0U3G5_9ZZZZ</name>
<proteinExistence type="predicted"/>
<evidence type="ECO:0000313" key="2">
    <source>
        <dbReference type="EMBL" id="GAG00080.1"/>
    </source>
</evidence>